<sequence>MKAFIAAAFSRNRAAILLLAVLLIMGSIAYATIPKEAAPEIDIPVFTVTVSYPGISTEDSARLLVEPLERKLQSIDGLDTLTAQAGEGFAMLQLEFAAGFDNEKALRDVKDETEKAEQDLPSDAEKPTVQEVDLSLFPILTVALSGNIPERDLIQLARNLEDKLETLNGVLEIDMSGDREDLLEIIIEPLAMQSYNISLAEVSQAISNNNLLVTAGAMDTGAGRISVAIPGTIENIVDVLEMPIKTTPNNVVRVSDVAEVRRTFKDPVSYARIDGQPSIALDIKKLSSANVIDVVDRVTQMVEQERTDWPATVNVAYMQNQADDVKQFLGDLENNVILAIILVILTVVVALGVKASLLVALAIPGSFLGGILTLQLLGITLNIVVLFALILVIGMLVDGAIVVVDLAERYRRQGQDRLQAYLAASQRMAWPIIASTMTTLAVFIPLLFWPGMAGQFMFYLPATVIITLLMSLLMALVFVPIIGSSVKSKVSVTSQSANAADNGSKLQSLVSYMVDKPLLALLVSLFVLLLSFFLYSKLGQGINFFPDIEADRIQIQVQADGNLSVSEADNLVKLVDKAVEPVAGIERIYSRTIGTVEERLKANLDSEIIGTLQIDLLDWQERDSATKIIQNIRTKTDNLPGIALKIEKQQSGPSSSRPVSVEVSAKDRSLLPEAVDNLLKMMKESDEFIDTSSDMATPKPQIKIDVDREKAAEYGVDVATLGTLARLLTDGVLVGTYLPESAPEQVDIRIRYPWEERSMADLANLRIPASRGLMPIENFVQLSPSLSPTIITRVNSRNVQTVESGLVPGVTVVEATETLRQKIKQSDFAKGVEFDFTGELDDQNEAMSFLLLAFALAIFLMLFVLLLQLNSFFQGALVLSAIVFSLAGVLLALLVRQEPFSVVMSGIGIMALAGIVVNNNIVLIDAYNEYRSDGLSPMDAAVKAAMQRLNPVLLTATTTIVGLLPMVLGLTVDFFERDIFMGAPSGQYWIQLSTALVGGLLVATFITLLLTPAMLAWDGQRREKAN</sequence>
<gene>
    <name evidence="2" type="ORF">C6Y40_04535</name>
</gene>
<name>A0A2S9VEB8_9ALTE</name>
<feature type="transmembrane region" description="Helical" evidence="1">
    <location>
        <begin position="907"/>
        <end position="928"/>
    </location>
</feature>
<feature type="transmembrane region" description="Helical" evidence="1">
    <location>
        <begin position="876"/>
        <end position="895"/>
    </location>
</feature>
<dbReference type="SUPFAM" id="SSF82693">
    <property type="entry name" value="Multidrug efflux transporter AcrB pore domain, PN1, PN2, PC1 and PC2 subdomains"/>
    <property type="match status" value="2"/>
</dbReference>
<feature type="transmembrane region" description="Helical" evidence="1">
    <location>
        <begin position="846"/>
        <end position="869"/>
    </location>
</feature>
<feature type="transmembrane region" description="Helical" evidence="1">
    <location>
        <begin position="456"/>
        <end position="479"/>
    </location>
</feature>
<dbReference type="Gene3D" id="3.30.70.1320">
    <property type="entry name" value="Multidrug efflux transporter AcrB pore domain like"/>
    <property type="match status" value="1"/>
</dbReference>
<dbReference type="GO" id="GO:0042910">
    <property type="term" value="F:xenobiotic transmembrane transporter activity"/>
    <property type="evidence" value="ECO:0007669"/>
    <property type="project" value="TreeGrafter"/>
</dbReference>
<keyword evidence="3" id="KW-1185">Reference proteome</keyword>
<proteinExistence type="predicted"/>
<dbReference type="OrthoDB" id="5287122at2"/>
<dbReference type="PANTHER" id="PTHR32063:SF0">
    <property type="entry name" value="SWARMING MOTILITY PROTEIN SWRC"/>
    <property type="match status" value="1"/>
</dbReference>
<dbReference type="PANTHER" id="PTHR32063">
    <property type="match status" value="1"/>
</dbReference>
<reference evidence="3" key="1">
    <citation type="journal article" date="2020" name="Int. J. Syst. Evol. Microbiol.">
        <title>Alteromonas alba sp. nov., a marine bacterium isolated from the seawater of the West Pacific Ocean.</title>
        <authorList>
            <person name="Sun C."/>
            <person name="Wu Y.-H."/>
            <person name="Xamxidin M."/>
            <person name="Cheng H."/>
            <person name="Xu X.-W."/>
        </authorList>
    </citation>
    <scope>NUCLEOTIDE SEQUENCE [LARGE SCALE GENOMIC DNA]</scope>
    <source>
        <strain evidence="3">190</strain>
    </source>
</reference>
<dbReference type="Gene3D" id="1.20.1640.10">
    <property type="entry name" value="Multidrug efflux transporter AcrB transmembrane domain"/>
    <property type="match status" value="2"/>
</dbReference>
<dbReference type="Proteomes" id="UP000238949">
    <property type="component" value="Unassembled WGS sequence"/>
</dbReference>
<protein>
    <submittedName>
        <fullName evidence="2">MFS transporter</fullName>
    </submittedName>
</protein>
<evidence type="ECO:0000256" key="1">
    <source>
        <dbReference type="SAM" id="Phobius"/>
    </source>
</evidence>
<organism evidence="2 3">
    <name type="scientific">Alteromonas alba</name>
    <dbReference type="NCBI Taxonomy" id="2079529"/>
    <lineage>
        <taxon>Bacteria</taxon>
        <taxon>Pseudomonadati</taxon>
        <taxon>Pseudomonadota</taxon>
        <taxon>Gammaproteobacteria</taxon>
        <taxon>Alteromonadales</taxon>
        <taxon>Alteromonadaceae</taxon>
        <taxon>Alteromonas/Salinimonas group</taxon>
        <taxon>Alteromonas</taxon>
    </lineage>
</organism>
<dbReference type="EMBL" id="PVNP01000035">
    <property type="protein sequence ID" value="PRO74776.1"/>
    <property type="molecule type" value="Genomic_DNA"/>
</dbReference>
<dbReference type="AlphaFoldDB" id="A0A2S9VEB8"/>
<keyword evidence="1" id="KW-0472">Membrane</keyword>
<dbReference type="RefSeq" id="WP_105933552.1">
    <property type="nucleotide sequence ID" value="NZ_PVNP01000035.1"/>
</dbReference>
<dbReference type="GO" id="GO:0005886">
    <property type="term" value="C:plasma membrane"/>
    <property type="evidence" value="ECO:0007669"/>
    <property type="project" value="TreeGrafter"/>
</dbReference>
<dbReference type="Gene3D" id="3.30.2090.10">
    <property type="entry name" value="Multidrug efflux transporter AcrB TolC docking domain, DN and DC subdomains"/>
    <property type="match status" value="2"/>
</dbReference>
<feature type="transmembrane region" description="Helical" evidence="1">
    <location>
        <begin position="383"/>
        <end position="407"/>
    </location>
</feature>
<dbReference type="Gene3D" id="3.30.70.1440">
    <property type="entry name" value="Multidrug efflux transporter AcrB pore domain"/>
    <property type="match status" value="1"/>
</dbReference>
<dbReference type="SUPFAM" id="SSF82866">
    <property type="entry name" value="Multidrug efflux transporter AcrB transmembrane domain"/>
    <property type="match status" value="2"/>
</dbReference>
<accession>A0A2S9VEB8</accession>
<dbReference type="PRINTS" id="PR00702">
    <property type="entry name" value="ACRIFLAVINRP"/>
</dbReference>
<dbReference type="Gene3D" id="3.30.70.1430">
    <property type="entry name" value="Multidrug efflux transporter AcrB pore domain"/>
    <property type="match status" value="2"/>
</dbReference>
<evidence type="ECO:0000313" key="2">
    <source>
        <dbReference type="EMBL" id="PRO74776.1"/>
    </source>
</evidence>
<evidence type="ECO:0000313" key="3">
    <source>
        <dbReference type="Proteomes" id="UP000238949"/>
    </source>
</evidence>
<keyword evidence="1" id="KW-1133">Transmembrane helix</keyword>
<dbReference type="InterPro" id="IPR001036">
    <property type="entry name" value="Acrflvin-R"/>
</dbReference>
<keyword evidence="1" id="KW-0812">Transmembrane</keyword>
<feature type="transmembrane region" description="Helical" evidence="1">
    <location>
        <begin position="988"/>
        <end position="1017"/>
    </location>
</feature>
<comment type="caution">
    <text evidence="2">The sequence shown here is derived from an EMBL/GenBank/DDBJ whole genome shotgun (WGS) entry which is preliminary data.</text>
</comment>
<feature type="transmembrane region" description="Helical" evidence="1">
    <location>
        <begin position="358"/>
        <end position="377"/>
    </location>
</feature>
<feature type="transmembrane region" description="Helical" evidence="1">
    <location>
        <begin position="336"/>
        <end position="353"/>
    </location>
</feature>
<dbReference type="InterPro" id="IPR027463">
    <property type="entry name" value="AcrB_DN_DC_subdom"/>
</dbReference>
<dbReference type="Pfam" id="PF00873">
    <property type="entry name" value="ACR_tran"/>
    <property type="match status" value="1"/>
</dbReference>
<feature type="transmembrane region" description="Helical" evidence="1">
    <location>
        <begin position="949"/>
        <end position="968"/>
    </location>
</feature>
<feature type="transmembrane region" description="Helical" evidence="1">
    <location>
        <begin position="428"/>
        <end position="450"/>
    </location>
</feature>
<feature type="transmembrane region" description="Helical" evidence="1">
    <location>
        <begin position="518"/>
        <end position="535"/>
    </location>
</feature>
<dbReference type="SUPFAM" id="SSF82714">
    <property type="entry name" value="Multidrug efflux transporter AcrB TolC docking domain, DN and DC subdomains"/>
    <property type="match status" value="2"/>
</dbReference>